<feature type="compositionally biased region" description="Polar residues" evidence="1">
    <location>
        <begin position="321"/>
        <end position="337"/>
    </location>
</feature>
<dbReference type="EMBL" id="CALOZG010000085">
    <property type="protein sequence ID" value="CAH4037072.1"/>
    <property type="molecule type" value="Genomic_DNA"/>
</dbReference>
<feature type="compositionally biased region" description="Basic and acidic residues" evidence="1">
    <location>
        <begin position="249"/>
        <end position="258"/>
    </location>
</feature>
<dbReference type="Proteomes" id="UP001152562">
    <property type="component" value="Unassembled WGS sequence"/>
</dbReference>
<feature type="compositionally biased region" description="Basic residues" evidence="1">
    <location>
        <begin position="309"/>
        <end position="319"/>
    </location>
</feature>
<evidence type="ECO:0000313" key="2">
    <source>
        <dbReference type="EMBL" id="CAH4037072.1"/>
    </source>
</evidence>
<dbReference type="AlphaFoldDB" id="A0A9P0TWV0"/>
<protein>
    <recommendedName>
        <fullName evidence="4">Coilin</fullName>
    </recommendedName>
</protein>
<keyword evidence="3" id="KW-1185">Reference proteome</keyword>
<name>A0A9P0TWV0_PIEBR</name>
<evidence type="ECO:0008006" key="4">
    <source>
        <dbReference type="Google" id="ProtNLM"/>
    </source>
</evidence>
<evidence type="ECO:0000313" key="3">
    <source>
        <dbReference type="Proteomes" id="UP001152562"/>
    </source>
</evidence>
<organism evidence="2 3">
    <name type="scientific">Pieris brassicae</name>
    <name type="common">White butterfly</name>
    <name type="synonym">Large white butterfly</name>
    <dbReference type="NCBI Taxonomy" id="7116"/>
    <lineage>
        <taxon>Eukaryota</taxon>
        <taxon>Metazoa</taxon>
        <taxon>Ecdysozoa</taxon>
        <taxon>Arthropoda</taxon>
        <taxon>Hexapoda</taxon>
        <taxon>Insecta</taxon>
        <taxon>Pterygota</taxon>
        <taxon>Neoptera</taxon>
        <taxon>Endopterygota</taxon>
        <taxon>Lepidoptera</taxon>
        <taxon>Glossata</taxon>
        <taxon>Ditrysia</taxon>
        <taxon>Papilionoidea</taxon>
        <taxon>Pieridae</taxon>
        <taxon>Pierinae</taxon>
        <taxon>Pieris</taxon>
    </lineage>
</organism>
<comment type="caution">
    <text evidence="2">The sequence shown here is derived from an EMBL/GenBank/DDBJ whole genome shotgun (WGS) entry which is preliminary data.</text>
</comment>
<gene>
    <name evidence="2" type="ORF">PIBRA_LOCUS12806</name>
</gene>
<reference evidence="2" key="1">
    <citation type="submission" date="2022-05" db="EMBL/GenBank/DDBJ databases">
        <authorList>
            <person name="Okamura Y."/>
        </authorList>
    </citation>
    <scope>NUCLEOTIDE SEQUENCE</scope>
</reference>
<sequence length="352" mass="39531">MVKAIQHLPQVDDHKETCLRTKTNDINLIFLIKILHLVNTKSSFFLVRIDSESSEVDSSHGNDIGSKGLKKNPRERFRVGVCLLRIYDEKDPRAHCYVSVDPHRRVRWLEQRLRDLLAVTESFVLRSRGHLLPSAERLTILCPDDPVEVFPIKTDVTRNVKPGNHSYMICEAHKSSIDAIDGGKSENGAGVEYSSIDGGKSENGAGVEYSSIDEGKSENGAGVGYSSIDGGKSEKVAGVGYSSVQHTKAQGEEKRESIQENENETDLESYKERALAMLDNTFSQRTQSDEQDNIWVMEDYSNVNNQRIKRKRVRRRRKNNYSSESNGNAWDHTSTSGRAPRLVRALPNGLIT</sequence>
<feature type="region of interest" description="Disordered" evidence="1">
    <location>
        <begin position="191"/>
        <end position="220"/>
    </location>
</feature>
<evidence type="ECO:0000256" key="1">
    <source>
        <dbReference type="SAM" id="MobiDB-lite"/>
    </source>
</evidence>
<feature type="region of interest" description="Disordered" evidence="1">
    <location>
        <begin position="245"/>
        <end position="266"/>
    </location>
</feature>
<accession>A0A9P0TWV0</accession>
<proteinExistence type="predicted"/>
<feature type="region of interest" description="Disordered" evidence="1">
    <location>
        <begin position="309"/>
        <end position="352"/>
    </location>
</feature>